<feature type="transmembrane region" description="Helical" evidence="2">
    <location>
        <begin position="37"/>
        <end position="60"/>
    </location>
</feature>
<keyword evidence="2" id="KW-0812">Transmembrane</keyword>
<comment type="caution">
    <text evidence="4">The sequence shown here is derived from an EMBL/GenBank/DDBJ whole genome shotgun (WGS) entry which is preliminary data.</text>
</comment>
<proteinExistence type="predicted"/>
<dbReference type="InterPro" id="IPR003675">
    <property type="entry name" value="Rce1/LyrA-like_dom"/>
</dbReference>
<dbReference type="GO" id="GO:0080120">
    <property type="term" value="P:CAAX-box protein maturation"/>
    <property type="evidence" value="ECO:0007669"/>
    <property type="project" value="UniProtKB-ARBA"/>
</dbReference>
<reference evidence="4" key="1">
    <citation type="submission" date="2020-10" db="EMBL/GenBank/DDBJ databases">
        <title>Ca. Dormibacterota MAGs.</title>
        <authorList>
            <person name="Montgomery K."/>
        </authorList>
    </citation>
    <scope>NUCLEOTIDE SEQUENCE [LARGE SCALE GENOMIC DNA]</scope>
    <source>
        <strain evidence="4">SC8812_S17_10</strain>
    </source>
</reference>
<accession>A0A934N996</accession>
<feature type="transmembrane region" description="Helical" evidence="2">
    <location>
        <begin position="155"/>
        <end position="174"/>
    </location>
</feature>
<dbReference type="AlphaFoldDB" id="A0A934N996"/>
<dbReference type="RefSeq" id="WP_338201994.1">
    <property type="nucleotide sequence ID" value="NZ_JAEKNR010000126.1"/>
</dbReference>
<protein>
    <submittedName>
        <fullName evidence="4">CPBP family intramembrane metalloprotease</fullName>
    </submittedName>
</protein>
<feature type="transmembrane region" description="Helical" evidence="2">
    <location>
        <begin position="116"/>
        <end position="143"/>
    </location>
</feature>
<feature type="transmembrane region" description="Helical" evidence="2">
    <location>
        <begin position="269"/>
        <end position="302"/>
    </location>
</feature>
<organism evidence="4 5">
    <name type="scientific">Candidatus Nephthysia bennettiae</name>
    <dbReference type="NCBI Taxonomy" id="3127016"/>
    <lineage>
        <taxon>Bacteria</taxon>
        <taxon>Bacillati</taxon>
        <taxon>Candidatus Dormiibacterota</taxon>
        <taxon>Candidatus Dormibacteria</taxon>
        <taxon>Candidatus Dormibacterales</taxon>
        <taxon>Candidatus Dormibacteraceae</taxon>
        <taxon>Candidatus Nephthysia</taxon>
    </lineage>
</organism>
<dbReference type="Pfam" id="PF02517">
    <property type="entry name" value="Rce1-like"/>
    <property type="match status" value="1"/>
</dbReference>
<dbReference type="GO" id="GO:0004175">
    <property type="term" value="F:endopeptidase activity"/>
    <property type="evidence" value="ECO:0007669"/>
    <property type="project" value="UniProtKB-ARBA"/>
</dbReference>
<feature type="transmembrane region" description="Helical" evidence="2">
    <location>
        <begin position="194"/>
        <end position="211"/>
    </location>
</feature>
<dbReference type="EMBL" id="JAEKNR010000126">
    <property type="protein sequence ID" value="MBJ7598788.1"/>
    <property type="molecule type" value="Genomic_DNA"/>
</dbReference>
<keyword evidence="4" id="KW-0482">Metalloprotease</keyword>
<keyword evidence="5" id="KW-1185">Reference proteome</keyword>
<keyword evidence="4" id="KW-0645">Protease</keyword>
<gene>
    <name evidence="4" type="ORF">JF922_11980</name>
</gene>
<evidence type="ECO:0000259" key="3">
    <source>
        <dbReference type="Pfam" id="PF02517"/>
    </source>
</evidence>
<name>A0A934N996_9BACT</name>
<keyword evidence="2" id="KW-0472">Membrane</keyword>
<feature type="region of interest" description="Disordered" evidence="1">
    <location>
        <begin position="355"/>
        <end position="374"/>
    </location>
</feature>
<dbReference type="GO" id="GO:0008237">
    <property type="term" value="F:metallopeptidase activity"/>
    <property type="evidence" value="ECO:0007669"/>
    <property type="project" value="UniProtKB-KW"/>
</dbReference>
<evidence type="ECO:0000313" key="5">
    <source>
        <dbReference type="Proteomes" id="UP000612893"/>
    </source>
</evidence>
<dbReference type="Proteomes" id="UP000612893">
    <property type="component" value="Unassembled WGS sequence"/>
</dbReference>
<evidence type="ECO:0000313" key="4">
    <source>
        <dbReference type="EMBL" id="MBJ7598788.1"/>
    </source>
</evidence>
<feature type="transmembrane region" description="Helical" evidence="2">
    <location>
        <begin position="72"/>
        <end position="96"/>
    </location>
</feature>
<keyword evidence="2" id="KW-1133">Transmembrane helix</keyword>
<keyword evidence="4" id="KW-0378">Hydrolase</keyword>
<evidence type="ECO:0000256" key="1">
    <source>
        <dbReference type="SAM" id="MobiDB-lite"/>
    </source>
</evidence>
<feature type="domain" description="CAAX prenyl protease 2/Lysostaphin resistance protein A-like" evidence="3">
    <location>
        <begin position="244"/>
        <end position="322"/>
    </location>
</feature>
<sequence length="374" mass="38683">MSSIASSLLLLVALGAPTVFANIGLRHGWARVVAYVWVGILAAGTVLLGLSVLVILALSATQPNALNAHVPLPVFVGATMILTLGVPVSMTAVFAAPLRLRLARHLPLDPGNPVHLVALALLAISFASALLQQVLLTAIPAFANQVFASANYTSLDIAVGEAPFVVIGFLGVGLFVRRDLGQSMRRLGLVRPTWGQLALGLAAAGALYLASDGLERLGMWLTPGLSRQLAQNTQGLFGHLTDPVSALIVGLAAGIGEEILFRGALQPRLGIVSTAVLFGVVHLNYGVSFSLLSVVMVAVVLSVLRRYANTSTTIVTHATLDVIALGVSGWVVYPLTISMTIVLGGLAALAMRRGGAEPGGPVSATTPLDVPSRS</sequence>
<feature type="transmembrane region" description="Helical" evidence="2">
    <location>
        <begin position="322"/>
        <end position="349"/>
    </location>
</feature>
<evidence type="ECO:0000256" key="2">
    <source>
        <dbReference type="SAM" id="Phobius"/>
    </source>
</evidence>